<feature type="compositionally biased region" description="Polar residues" evidence="1">
    <location>
        <begin position="142"/>
        <end position="152"/>
    </location>
</feature>
<keyword evidence="3" id="KW-1185">Reference proteome</keyword>
<evidence type="ECO:0000313" key="3">
    <source>
        <dbReference type="Proteomes" id="UP001183824"/>
    </source>
</evidence>
<proteinExistence type="predicted"/>
<name>A0ABU2VFN4_9ACTN</name>
<sequence length="167" mass="17445">MTSGRSGHRDINADAAQATAKRIGDVGGSALAAEFDLADERSVRALFDTNAVDRPGRVDERYSVAANASADVLGRDGGLLDLDPAVWRRTLEVNLISFALTPARPFTCRSHRAAERSSIPPPRLHTWATTSAPRTSPARPGSTRSPATSPPTGASRASGATVCQPGG</sequence>
<dbReference type="Proteomes" id="UP001183824">
    <property type="component" value="Unassembled WGS sequence"/>
</dbReference>
<dbReference type="InterPro" id="IPR036291">
    <property type="entry name" value="NAD(P)-bd_dom_sf"/>
</dbReference>
<organism evidence="2 3">
    <name type="scientific">Streptomyces doebereineriae</name>
    <dbReference type="NCBI Taxonomy" id="3075528"/>
    <lineage>
        <taxon>Bacteria</taxon>
        <taxon>Bacillati</taxon>
        <taxon>Actinomycetota</taxon>
        <taxon>Actinomycetes</taxon>
        <taxon>Kitasatosporales</taxon>
        <taxon>Streptomycetaceae</taxon>
        <taxon>Streptomyces</taxon>
    </lineage>
</organism>
<feature type="region of interest" description="Disordered" evidence="1">
    <location>
        <begin position="111"/>
        <end position="167"/>
    </location>
</feature>
<evidence type="ECO:0000256" key="1">
    <source>
        <dbReference type="SAM" id="MobiDB-lite"/>
    </source>
</evidence>
<comment type="caution">
    <text evidence="2">The sequence shown here is derived from an EMBL/GenBank/DDBJ whole genome shotgun (WGS) entry which is preliminary data.</text>
</comment>
<reference evidence="3" key="1">
    <citation type="submission" date="2023-07" db="EMBL/GenBank/DDBJ databases">
        <title>30 novel species of actinomycetes from the DSMZ collection.</title>
        <authorList>
            <person name="Nouioui I."/>
        </authorList>
    </citation>
    <scope>NUCLEOTIDE SEQUENCE [LARGE SCALE GENOMIC DNA]</scope>
    <source>
        <strain evidence="3">DSM 41640</strain>
    </source>
</reference>
<evidence type="ECO:0000313" key="2">
    <source>
        <dbReference type="EMBL" id="MDT0484373.1"/>
    </source>
</evidence>
<dbReference type="Gene3D" id="3.40.50.720">
    <property type="entry name" value="NAD(P)-binding Rossmann-like Domain"/>
    <property type="match status" value="1"/>
</dbReference>
<dbReference type="EMBL" id="JAVREZ010000011">
    <property type="protein sequence ID" value="MDT0484373.1"/>
    <property type="molecule type" value="Genomic_DNA"/>
</dbReference>
<protein>
    <submittedName>
        <fullName evidence="2">Uncharacterized protein</fullName>
    </submittedName>
</protein>
<gene>
    <name evidence="2" type="ORF">RNB18_29890</name>
</gene>
<accession>A0ABU2VFN4</accession>
<dbReference type="SUPFAM" id="SSF51735">
    <property type="entry name" value="NAD(P)-binding Rossmann-fold domains"/>
    <property type="match status" value="1"/>
</dbReference>